<dbReference type="InterPro" id="IPR000182">
    <property type="entry name" value="GNAT_dom"/>
</dbReference>
<dbReference type="GO" id="GO:0016747">
    <property type="term" value="F:acyltransferase activity, transferring groups other than amino-acyl groups"/>
    <property type="evidence" value="ECO:0007669"/>
    <property type="project" value="InterPro"/>
</dbReference>
<accession>A0A6N7ZNB5</accession>
<keyword evidence="2" id="KW-0808">Transferase</keyword>
<dbReference type="SUPFAM" id="SSF55729">
    <property type="entry name" value="Acyl-CoA N-acyltransferases (Nat)"/>
    <property type="match status" value="1"/>
</dbReference>
<dbReference type="InterPro" id="IPR016181">
    <property type="entry name" value="Acyl_CoA_acyltransferase"/>
</dbReference>
<evidence type="ECO:0000313" key="3">
    <source>
        <dbReference type="Proteomes" id="UP000440668"/>
    </source>
</evidence>
<evidence type="ECO:0000313" key="2">
    <source>
        <dbReference type="EMBL" id="MTG90927.1"/>
    </source>
</evidence>
<protein>
    <submittedName>
        <fullName evidence="2">GNAT family N-acetyltransferase</fullName>
    </submittedName>
</protein>
<dbReference type="Gene3D" id="3.40.630.30">
    <property type="match status" value="1"/>
</dbReference>
<organism evidence="2 3">
    <name type="scientific">Cellulosimicrobium composti</name>
    <dbReference type="NCBI Taxonomy" id="2672572"/>
    <lineage>
        <taxon>Bacteria</taxon>
        <taxon>Bacillati</taxon>
        <taxon>Actinomycetota</taxon>
        <taxon>Actinomycetes</taxon>
        <taxon>Micrococcales</taxon>
        <taxon>Promicromonosporaceae</taxon>
        <taxon>Cellulosimicrobium</taxon>
    </lineage>
</organism>
<dbReference type="Pfam" id="PF13508">
    <property type="entry name" value="Acetyltransf_7"/>
    <property type="match status" value="1"/>
</dbReference>
<feature type="domain" description="N-acetyltransferase" evidence="1">
    <location>
        <begin position="90"/>
        <end position="154"/>
    </location>
</feature>
<gene>
    <name evidence="2" type="ORF">GJV82_18585</name>
</gene>
<proteinExistence type="predicted"/>
<dbReference type="EMBL" id="WMKA01000076">
    <property type="protein sequence ID" value="MTG90927.1"/>
    <property type="molecule type" value="Genomic_DNA"/>
</dbReference>
<sequence>MRYGIVRDEWAARIVYEAAERAIVGYDAHRAAADTSRRQDRLDKLFRGKGPAPAATAIVAATDDSGTELYGAVVLDTPYNAGAVIQDLELGRQLARLHRIVSGLFVVDEHRGAGLGTQLLREEAAMCALVTGARYIEGFVDDRNGSADFYRRAGLTVLPHNTGLPARRPTNTPLTHESSVDGHWFYLDLWAHYADRMQCKECGSGLAFVPGDGGDLTCPRMRVDAAGQRVHE</sequence>
<reference evidence="2 3" key="1">
    <citation type="submission" date="2019-11" db="EMBL/GenBank/DDBJ databases">
        <title>Cellulosimicrobium composti sp. nov. isolated from a compost.</title>
        <authorList>
            <person name="Yang Y."/>
        </authorList>
    </citation>
    <scope>NUCLEOTIDE SEQUENCE [LARGE SCALE GENOMIC DNA]</scope>
    <source>
        <strain evidence="2 3">BIT-GX5</strain>
    </source>
</reference>
<comment type="caution">
    <text evidence="2">The sequence shown here is derived from an EMBL/GenBank/DDBJ whole genome shotgun (WGS) entry which is preliminary data.</text>
</comment>
<dbReference type="AlphaFoldDB" id="A0A6N7ZNB5"/>
<name>A0A6N7ZNB5_9MICO</name>
<dbReference type="Proteomes" id="UP000440668">
    <property type="component" value="Unassembled WGS sequence"/>
</dbReference>
<evidence type="ECO:0000259" key="1">
    <source>
        <dbReference type="Pfam" id="PF13508"/>
    </source>
</evidence>